<dbReference type="EMBL" id="AKFT01000033">
    <property type="protein sequence ID" value="EJF47047.1"/>
    <property type="molecule type" value="Genomic_DNA"/>
</dbReference>
<organism evidence="1 2">
    <name type="scientific">Actinomyces massiliensis F0489</name>
    <dbReference type="NCBI Taxonomy" id="1125718"/>
    <lineage>
        <taxon>Bacteria</taxon>
        <taxon>Bacillati</taxon>
        <taxon>Actinomycetota</taxon>
        <taxon>Actinomycetes</taxon>
        <taxon>Actinomycetales</taxon>
        <taxon>Actinomycetaceae</taxon>
        <taxon>Actinomyces</taxon>
    </lineage>
</organism>
<evidence type="ECO:0000313" key="2">
    <source>
        <dbReference type="Proteomes" id="UP000002941"/>
    </source>
</evidence>
<dbReference type="OrthoDB" id="3763008at2"/>
<reference evidence="1 2" key="1">
    <citation type="submission" date="2012-05" db="EMBL/GenBank/DDBJ databases">
        <authorList>
            <person name="Harkins D.M."/>
            <person name="Madupu R."/>
            <person name="Durkin A.S."/>
            <person name="Torralba M."/>
            <person name="Methe B."/>
            <person name="Sutton G.G."/>
            <person name="Nelson K.E."/>
        </authorList>
    </citation>
    <scope>NUCLEOTIDE SEQUENCE [LARGE SCALE GENOMIC DNA]</scope>
    <source>
        <strain evidence="1 2">F0489</strain>
    </source>
</reference>
<comment type="caution">
    <text evidence="1">The sequence shown here is derived from an EMBL/GenBank/DDBJ whole genome shotgun (WGS) entry which is preliminary data.</text>
</comment>
<sequence>MTIETDIPGDAAGIMSLGSWLTANPGDAVTGAGDAFADAKSLIGSEWEGATADAFISSAGRSVQDCDDLGELITSTSSAITDYGCALKSVQEKMSGIRAQAAAQGLTVSGTTISMPTDVNASDQSKLNSAYEDASVQAADARRAYTEAKSTLQSLLPQGQGGDKSGFGAEDAGNIYKLFSIAFEGGSKALVGAASIIIGRSVLQQGGKLISDAARLSDAVLKDPIGFGGAKFANEALNHAGAMKNEGNNIVAKMAKEGAKFKVEAPSFLAKAGKRLPLVGLAVGTGVDLANGESPLQAGVSNTAATVVGVGAGGIAEAGSTILASAALGAAGGSVVPGVGTAVGLAAGFVAGTAAAIFTDKTVDSMMEDHQGVGHAMREGGEAVKDTACDIGKSVWKGAKWLAGAG</sequence>
<dbReference type="Gene3D" id="1.20.1260.20">
    <property type="entry name" value="PPE superfamily"/>
    <property type="match status" value="1"/>
</dbReference>
<protein>
    <submittedName>
        <fullName evidence="1">Uncharacterized protein</fullName>
    </submittedName>
</protein>
<keyword evidence="2" id="KW-1185">Reference proteome</keyword>
<dbReference type="Proteomes" id="UP000002941">
    <property type="component" value="Unassembled WGS sequence"/>
</dbReference>
<proteinExistence type="predicted"/>
<name>J0NQG2_9ACTO</name>
<dbReference type="eggNOG" id="ENOG5031GC7">
    <property type="taxonomic scope" value="Bacteria"/>
</dbReference>
<dbReference type="InterPro" id="IPR038332">
    <property type="entry name" value="PPE_sf"/>
</dbReference>
<accession>J0NQG2</accession>
<dbReference type="AlphaFoldDB" id="J0NQG2"/>
<evidence type="ECO:0000313" key="1">
    <source>
        <dbReference type="EMBL" id="EJF47047.1"/>
    </source>
</evidence>
<dbReference type="RefSeq" id="WP_008730010.1">
    <property type="nucleotide sequence ID" value="NZ_AKFT01000033.1"/>
</dbReference>
<gene>
    <name evidence="1" type="ORF">HMPREF1318_0502</name>
</gene>